<gene>
    <name evidence="2" type="ORF">MNBD_DELTA04-914</name>
</gene>
<dbReference type="AlphaFoldDB" id="A0A3B0W6W4"/>
<accession>A0A3B0W6W4</accession>
<feature type="transmembrane region" description="Helical" evidence="1">
    <location>
        <begin position="34"/>
        <end position="56"/>
    </location>
</feature>
<evidence type="ECO:0000313" key="2">
    <source>
        <dbReference type="EMBL" id="VAW39414.1"/>
    </source>
</evidence>
<reference evidence="2" key="1">
    <citation type="submission" date="2018-06" db="EMBL/GenBank/DDBJ databases">
        <authorList>
            <person name="Zhirakovskaya E."/>
        </authorList>
    </citation>
    <scope>NUCLEOTIDE SEQUENCE</scope>
</reference>
<evidence type="ECO:0008006" key="3">
    <source>
        <dbReference type="Google" id="ProtNLM"/>
    </source>
</evidence>
<name>A0A3B0W6W4_9ZZZZ</name>
<keyword evidence="1" id="KW-0812">Transmembrane</keyword>
<sequence>MIAGFNSKLFRPQTVIGMRQHVAVRAVPEVSPRLLRLVTVILFTGIVIVFSVGQFMHGRIENAADRIEQLQTVRFQAGNENISLLAARAQLASRKNVVKQAAQRFQLVVPGKGQVRYL</sequence>
<proteinExistence type="predicted"/>
<keyword evidence="1" id="KW-1133">Transmembrane helix</keyword>
<protein>
    <recommendedName>
        <fullName evidence="3">Cell division protein FtsL</fullName>
    </recommendedName>
</protein>
<organism evidence="2">
    <name type="scientific">hydrothermal vent metagenome</name>
    <dbReference type="NCBI Taxonomy" id="652676"/>
    <lineage>
        <taxon>unclassified sequences</taxon>
        <taxon>metagenomes</taxon>
        <taxon>ecological metagenomes</taxon>
    </lineage>
</organism>
<evidence type="ECO:0000256" key="1">
    <source>
        <dbReference type="SAM" id="Phobius"/>
    </source>
</evidence>
<dbReference type="EMBL" id="UOEY01000072">
    <property type="protein sequence ID" value="VAW39414.1"/>
    <property type="molecule type" value="Genomic_DNA"/>
</dbReference>
<keyword evidence="1" id="KW-0472">Membrane</keyword>